<reference evidence="3" key="1">
    <citation type="submission" date="2018-07" db="EMBL/GenBank/DDBJ databases">
        <title>Genome sequencing of Paracoccus sp. SC2-6.</title>
        <authorList>
            <person name="Heo J."/>
            <person name="Kim S.-J."/>
            <person name="Kwon S.-W."/>
        </authorList>
    </citation>
    <scope>NUCLEOTIDE SEQUENCE [LARGE SCALE GENOMIC DNA]</scope>
    <source>
        <strain evidence="3">SC2-6</strain>
    </source>
</reference>
<dbReference type="KEGG" id="pars:DRW48_11110"/>
<dbReference type="RefSeq" id="WP_114076489.1">
    <property type="nucleotide sequence ID" value="NZ_CP030918.1"/>
</dbReference>
<evidence type="ECO:0000259" key="1">
    <source>
        <dbReference type="Pfam" id="PF09361"/>
    </source>
</evidence>
<evidence type="ECO:0000313" key="3">
    <source>
        <dbReference type="Proteomes" id="UP000252023"/>
    </source>
</evidence>
<dbReference type="Proteomes" id="UP000252023">
    <property type="component" value="Chromosome"/>
</dbReference>
<accession>A0A344PLB5</accession>
<dbReference type="OrthoDB" id="7868047at2"/>
<dbReference type="InterPro" id="IPR018968">
    <property type="entry name" value="Phasin"/>
</dbReference>
<feature type="domain" description="Phasin" evidence="1">
    <location>
        <begin position="24"/>
        <end position="115"/>
    </location>
</feature>
<gene>
    <name evidence="2" type="ORF">DRW48_11110</name>
</gene>
<keyword evidence="3" id="KW-1185">Reference proteome</keyword>
<evidence type="ECO:0000313" key="2">
    <source>
        <dbReference type="EMBL" id="AXC50170.1"/>
    </source>
</evidence>
<proteinExistence type="predicted"/>
<protein>
    <submittedName>
        <fullName evidence="2">Phasin</fullName>
    </submittedName>
</protein>
<organism evidence="2 3">
    <name type="scientific">Paracoccus suum</name>
    <dbReference type="NCBI Taxonomy" id="2259340"/>
    <lineage>
        <taxon>Bacteria</taxon>
        <taxon>Pseudomonadati</taxon>
        <taxon>Pseudomonadota</taxon>
        <taxon>Alphaproteobacteria</taxon>
        <taxon>Rhodobacterales</taxon>
        <taxon>Paracoccaceae</taxon>
        <taxon>Paracoccus</taxon>
    </lineage>
</organism>
<dbReference type="EMBL" id="CP030918">
    <property type="protein sequence ID" value="AXC50170.1"/>
    <property type="molecule type" value="Genomic_DNA"/>
</dbReference>
<name>A0A344PLB5_9RHOB</name>
<dbReference type="AlphaFoldDB" id="A0A344PLB5"/>
<dbReference type="Pfam" id="PF09361">
    <property type="entry name" value="Phasin_2"/>
    <property type="match status" value="1"/>
</dbReference>
<sequence>MLKPADYTRAMQDVMSNLPVDTSSMRDALRTQTALGEKMSRVALEAAERSTEVSSRWAKDTIARLGELSSAKEQPADYTKAMSDFATAAAELAAEHMAAYAEIAKKVQMETVDLMLTAGKDIAADAQNTAKSVAENVSRQAEAATRNVQGAVNAGAKAAADNAKS</sequence>